<dbReference type="EMBL" id="CP021330">
    <property type="protein sequence ID" value="AVX03593.1"/>
    <property type="molecule type" value="Genomic_DNA"/>
</dbReference>
<evidence type="ECO:0000256" key="1">
    <source>
        <dbReference type="SAM" id="Phobius"/>
    </source>
</evidence>
<feature type="transmembrane region" description="Helical" evidence="1">
    <location>
        <begin position="42"/>
        <end position="64"/>
    </location>
</feature>
<feature type="transmembrane region" description="Helical" evidence="1">
    <location>
        <begin position="98"/>
        <end position="119"/>
    </location>
</feature>
<dbReference type="AlphaFoldDB" id="A0A2R4MC94"/>
<keyword evidence="3" id="KW-1185">Reference proteome</keyword>
<evidence type="ECO:0000313" key="2">
    <source>
        <dbReference type="EMBL" id="AVX03593.1"/>
    </source>
</evidence>
<gene>
    <name evidence="2" type="ORF">MXMO3_01062</name>
</gene>
<feature type="transmembrane region" description="Helical" evidence="1">
    <location>
        <begin position="71"/>
        <end position="92"/>
    </location>
</feature>
<reference evidence="2 3" key="1">
    <citation type="submission" date="2017-05" db="EMBL/GenBank/DDBJ databases">
        <title>Genome Analysis of Maritalea myrionectae HL2708#5.</title>
        <authorList>
            <consortium name="Cotde Inc.-PKNU"/>
            <person name="Jang D."/>
            <person name="Oh H.-M."/>
        </authorList>
    </citation>
    <scope>NUCLEOTIDE SEQUENCE [LARGE SCALE GENOMIC DNA]</scope>
    <source>
        <strain evidence="2 3">HL2708#5</strain>
    </source>
</reference>
<accession>A0A2R4MC94</accession>
<dbReference type="Proteomes" id="UP000258927">
    <property type="component" value="Chromosome"/>
</dbReference>
<sequence>MTRTLQWLLVGWFLILAVWMFFSPMSWYQITPGVKEMGPFNMHFVMDLGLVFFASAAAMAYGLYRHDKTAIVCGAFWPVLHATFHIFIWFQRGVPLDLIAFSNLFGIQLPAWAALFLAFKHPNRRVQYA</sequence>
<keyword evidence="1" id="KW-1133">Transmembrane helix</keyword>
<name>A0A2R4MC94_9HYPH</name>
<dbReference type="STRING" id="1122213.GCA_000423365_01734"/>
<proteinExistence type="predicted"/>
<dbReference type="RefSeq" id="WP_162889138.1">
    <property type="nucleotide sequence ID" value="NZ_CP021330.1"/>
</dbReference>
<dbReference type="KEGG" id="mmyr:MXMO3_01062"/>
<organism evidence="2 3">
    <name type="scientific">Maritalea myrionectae</name>
    <dbReference type="NCBI Taxonomy" id="454601"/>
    <lineage>
        <taxon>Bacteria</taxon>
        <taxon>Pseudomonadati</taxon>
        <taxon>Pseudomonadota</taxon>
        <taxon>Alphaproteobacteria</taxon>
        <taxon>Hyphomicrobiales</taxon>
        <taxon>Devosiaceae</taxon>
        <taxon>Maritalea</taxon>
    </lineage>
</organism>
<evidence type="ECO:0000313" key="3">
    <source>
        <dbReference type="Proteomes" id="UP000258927"/>
    </source>
</evidence>
<protein>
    <submittedName>
        <fullName evidence="2">Uncharacterized protein</fullName>
    </submittedName>
</protein>
<keyword evidence="1" id="KW-0472">Membrane</keyword>
<keyword evidence="1" id="KW-0812">Transmembrane</keyword>
<feature type="transmembrane region" description="Helical" evidence="1">
    <location>
        <begin position="7"/>
        <end position="30"/>
    </location>
</feature>